<reference evidence="1" key="1">
    <citation type="submission" date="2018-02" db="EMBL/GenBank/DDBJ databases">
        <title>Rhizophora mucronata_Transcriptome.</title>
        <authorList>
            <person name="Meera S.P."/>
            <person name="Sreeshan A."/>
            <person name="Augustine A."/>
        </authorList>
    </citation>
    <scope>NUCLEOTIDE SEQUENCE</scope>
    <source>
        <tissue evidence="1">Leaf</tissue>
    </source>
</reference>
<sequence>MVLNLNQNFLPRVLFFTCSLLY</sequence>
<dbReference type="AlphaFoldDB" id="A0A2P2MZH3"/>
<organism evidence="1">
    <name type="scientific">Rhizophora mucronata</name>
    <name type="common">Asiatic mangrove</name>
    <dbReference type="NCBI Taxonomy" id="61149"/>
    <lineage>
        <taxon>Eukaryota</taxon>
        <taxon>Viridiplantae</taxon>
        <taxon>Streptophyta</taxon>
        <taxon>Embryophyta</taxon>
        <taxon>Tracheophyta</taxon>
        <taxon>Spermatophyta</taxon>
        <taxon>Magnoliopsida</taxon>
        <taxon>eudicotyledons</taxon>
        <taxon>Gunneridae</taxon>
        <taxon>Pentapetalae</taxon>
        <taxon>rosids</taxon>
        <taxon>fabids</taxon>
        <taxon>Malpighiales</taxon>
        <taxon>Rhizophoraceae</taxon>
        <taxon>Rhizophora</taxon>
    </lineage>
</organism>
<evidence type="ECO:0000313" key="1">
    <source>
        <dbReference type="EMBL" id="MBX35603.1"/>
    </source>
</evidence>
<accession>A0A2P2MZH3</accession>
<proteinExistence type="predicted"/>
<name>A0A2P2MZH3_RHIMU</name>
<dbReference type="EMBL" id="GGEC01055119">
    <property type="protein sequence ID" value="MBX35603.1"/>
    <property type="molecule type" value="Transcribed_RNA"/>
</dbReference>
<protein>
    <submittedName>
        <fullName evidence="1">Uncharacterized protein</fullName>
    </submittedName>
</protein>